<evidence type="ECO:0000313" key="3">
    <source>
        <dbReference type="EMBL" id="KAK3760308.1"/>
    </source>
</evidence>
<keyword evidence="2" id="KW-1133">Transmembrane helix</keyword>
<feature type="compositionally biased region" description="Polar residues" evidence="1">
    <location>
        <begin position="57"/>
        <end position="83"/>
    </location>
</feature>
<evidence type="ECO:0000256" key="1">
    <source>
        <dbReference type="SAM" id="MobiDB-lite"/>
    </source>
</evidence>
<feature type="compositionally biased region" description="Basic and acidic residues" evidence="1">
    <location>
        <begin position="261"/>
        <end position="273"/>
    </location>
</feature>
<keyword evidence="2" id="KW-0472">Membrane</keyword>
<reference evidence="3" key="1">
    <citation type="journal article" date="2023" name="G3 (Bethesda)">
        <title>A reference genome for the long-term kleptoplast-retaining sea slug Elysia crispata morphotype clarki.</title>
        <authorList>
            <person name="Eastman K.E."/>
            <person name="Pendleton A.L."/>
            <person name="Shaikh M.A."/>
            <person name="Suttiyut T."/>
            <person name="Ogas R."/>
            <person name="Tomko P."/>
            <person name="Gavelis G."/>
            <person name="Widhalm J.R."/>
            <person name="Wisecaver J.H."/>
        </authorList>
    </citation>
    <scope>NUCLEOTIDE SEQUENCE</scope>
    <source>
        <strain evidence="3">ECLA1</strain>
    </source>
</reference>
<feature type="transmembrane region" description="Helical" evidence="2">
    <location>
        <begin position="112"/>
        <end position="137"/>
    </location>
</feature>
<protein>
    <submittedName>
        <fullName evidence="3">Uncharacterized protein</fullName>
    </submittedName>
</protein>
<feature type="compositionally biased region" description="Polar residues" evidence="1">
    <location>
        <begin position="95"/>
        <end position="105"/>
    </location>
</feature>
<gene>
    <name evidence="3" type="ORF">RRG08_058000</name>
</gene>
<accession>A0AAE0Z031</accession>
<feature type="compositionally biased region" description="Low complexity" evidence="1">
    <location>
        <begin position="84"/>
        <end position="94"/>
    </location>
</feature>
<organism evidence="3 4">
    <name type="scientific">Elysia crispata</name>
    <name type="common">lettuce slug</name>
    <dbReference type="NCBI Taxonomy" id="231223"/>
    <lineage>
        <taxon>Eukaryota</taxon>
        <taxon>Metazoa</taxon>
        <taxon>Spiralia</taxon>
        <taxon>Lophotrochozoa</taxon>
        <taxon>Mollusca</taxon>
        <taxon>Gastropoda</taxon>
        <taxon>Heterobranchia</taxon>
        <taxon>Euthyneura</taxon>
        <taxon>Panpulmonata</taxon>
        <taxon>Sacoglossa</taxon>
        <taxon>Placobranchoidea</taxon>
        <taxon>Plakobranchidae</taxon>
        <taxon>Elysia</taxon>
    </lineage>
</organism>
<sequence length="302" mass="33113">MLTSSFTSLRFYKCLCSHQNDDLGRSVSISWTLHNPGYIPYEKTRPQLDENCNRAHTATTRNSSYTSELSTRPSTSKNTSHLWTNTTTPLSNTTQMAETSTSSVPQKSDQTLTISLSVGCPFFHLLTTAFVVIVVCLKKRQQSRPRKAARSSLSDLDLYAIARDGNDSQTNQNEGTSEECGDTCTAYITAGSVYCTIGDDTQSPKNGQDNVRNCSQSSRGIRHEPCVTSAGDCGDKDTHKKPTGSETKDMAVNKQGQSGKGDGEYSRLNNGRKEATREVARSLLEIYNHGIPLDEGVNESNE</sequence>
<dbReference type="EMBL" id="JAWDGP010005021">
    <property type="protein sequence ID" value="KAK3760308.1"/>
    <property type="molecule type" value="Genomic_DNA"/>
</dbReference>
<evidence type="ECO:0000256" key="2">
    <source>
        <dbReference type="SAM" id="Phobius"/>
    </source>
</evidence>
<keyword evidence="2" id="KW-0812">Transmembrane</keyword>
<name>A0AAE0Z031_9GAST</name>
<comment type="caution">
    <text evidence="3">The sequence shown here is derived from an EMBL/GenBank/DDBJ whole genome shotgun (WGS) entry which is preliminary data.</text>
</comment>
<feature type="region of interest" description="Disordered" evidence="1">
    <location>
        <begin position="57"/>
        <end position="105"/>
    </location>
</feature>
<keyword evidence="4" id="KW-1185">Reference proteome</keyword>
<proteinExistence type="predicted"/>
<feature type="region of interest" description="Disordered" evidence="1">
    <location>
        <begin position="225"/>
        <end position="273"/>
    </location>
</feature>
<evidence type="ECO:0000313" key="4">
    <source>
        <dbReference type="Proteomes" id="UP001283361"/>
    </source>
</evidence>
<dbReference type="AlphaFoldDB" id="A0AAE0Z031"/>
<dbReference type="Proteomes" id="UP001283361">
    <property type="component" value="Unassembled WGS sequence"/>
</dbReference>